<dbReference type="InterPro" id="IPR014284">
    <property type="entry name" value="RNA_pol_sigma-70_dom"/>
</dbReference>
<dbReference type="InterPro" id="IPR039425">
    <property type="entry name" value="RNA_pol_sigma-70-like"/>
</dbReference>
<keyword evidence="2" id="KW-0805">Transcription regulation</keyword>
<dbReference type="InterPro" id="IPR013249">
    <property type="entry name" value="RNA_pol_sigma70_r4_t2"/>
</dbReference>
<dbReference type="Pfam" id="PF08281">
    <property type="entry name" value="Sigma70_r4_2"/>
    <property type="match status" value="1"/>
</dbReference>
<dbReference type="SUPFAM" id="SSF88659">
    <property type="entry name" value="Sigma3 and sigma4 domains of RNA polymerase sigma factors"/>
    <property type="match status" value="1"/>
</dbReference>
<dbReference type="NCBIfam" id="TIGR02937">
    <property type="entry name" value="sigma70-ECF"/>
    <property type="match status" value="1"/>
</dbReference>
<keyword evidence="4" id="KW-0804">Transcription</keyword>
<proteinExistence type="inferred from homology"/>
<dbReference type="Pfam" id="PF04542">
    <property type="entry name" value="Sigma70_r2"/>
    <property type="match status" value="1"/>
</dbReference>
<dbReference type="AlphaFoldDB" id="A0A1S8S1F6"/>
<evidence type="ECO:0000259" key="6">
    <source>
        <dbReference type="Pfam" id="PF08281"/>
    </source>
</evidence>
<protein>
    <submittedName>
        <fullName evidence="7">RNA polymerase sigma factor SigM</fullName>
    </submittedName>
</protein>
<name>A0A1S8S1F6_CLOBE</name>
<dbReference type="Proteomes" id="UP000190973">
    <property type="component" value="Unassembled WGS sequence"/>
</dbReference>
<dbReference type="GO" id="GO:0003677">
    <property type="term" value="F:DNA binding"/>
    <property type="evidence" value="ECO:0007669"/>
    <property type="project" value="InterPro"/>
</dbReference>
<dbReference type="Gene3D" id="1.10.10.10">
    <property type="entry name" value="Winged helix-like DNA-binding domain superfamily/Winged helix DNA-binding domain"/>
    <property type="match status" value="1"/>
</dbReference>
<dbReference type="Gene3D" id="1.10.1740.10">
    <property type="match status" value="1"/>
</dbReference>
<comment type="caution">
    <text evidence="7">The sequence shown here is derived from an EMBL/GenBank/DDBJ whole genome shotgun (WGS) entry which is preliminary data.</text>
</comment>
<dbReference type="RefSeq" id="WP_077839964.1">
    <property type="nucleotide sequence ID" value="NZ_JABTAE010000001.1"/>
</dbReference>
<dbReference type="InterPro" id="IPR013325">
    <property type="entry name" value="RNA_pol_sigma_r2"/>
</dbReference>
<feature type="domain" description="RNA polymerase sigma factor 70 region 4 type 2" evidence="6">
    <location>
        <begin position="126"/>
        <end position="178"/>
    </location>
</feature>
<evidence type="ECO:0000256" key="4">
    <source>
        <dbReference type="ARBA" id="ARBA00023163"/>
    </source>
</evidence>
<dbReference type="PANTHER" id="PTHR43133">
    <property type="entry name" value="RNA POLYMERASE ECF-TYPE SIGMA FACTO"/>
    <property type="match status" value="1"/>
</dbReference>
<reference evidence="7 8" key="1">
    <citation type="submission" date="2016-05" db="EMBL/GenBank/DDBJ databases">
        <title>Microbial solvent formation.</title>
        <authorList>
            <person name="Poehlein A."/>
            <person name="Montoya Solano J.D."/>
            <person name="Flitsch S."/>
            <person name="Krabben P."/>
            <person name="Duerre P."/>
            <person name="Daniel R."/>
        </authorList>
    </citation>
    <scope>NUCLEOTIDE SEQUENCE [LARGE SCALE GENOMIC DNA]</scope>
    <source>
        <strain evidence="7 8">DSM 53</strain>
    </source>
</reference>
<evidence type="ECO:0000256" key="2">
    <source>
        <dbReference type="ARBA" id="ARBA00023015"/>
    </source>
</evidence>
<feature type="domain" description="RNA polymerase sigma-70 region 2" evidence="5">
    <location>
        <begin position="25"/>
        <end position="91"/>
    </location>
</feature>
<dbReference type="GO" id="GO:0016987">
    <property type="term" value="F:sigma factor activity"/>
    <property type="evidence" value="ECO:0007669"/>
    <property type="project" value="UniProtKB-KW"/>
</dbReference>
<dbReference type="EMBL" id="LZZI01000079">
    <property type="protein sequence ID" value="OOM59292.1"/>
    <property type="molecule type" value="Genomic_DNA"/>
</dbReference>
<organism evidence="7 8">
    <name type="scientific">Clostridium beijerinckii</name>
    <name type="common">Clostridium MP</name>
    <dbReference type="NCBI Taxonomy" id="1520"/>
    <lineage>
        <taxon>Bacteria</taxon>
        <taxon>Bacillati</taxon>
        <taxon>Bacillota</taxon>
        <taxon>Clostridia</taxon>
        <taxon>Eubacteriales</taxon>
        <taxon>Clostridiaceae</taxon>
        <taxon>Clostridium</taxon>
    </lineage>
</organism>
<dbReference type="InterPro" id="IPR007627">
    <property type="entry name" value="RNA_pol_sigma70_r2"/>
</dbReference>
<dbReference type="InterPro" id="IPR013324">
    <property type="entry name" value="RNA_pol_sigma_r3/r4-like"/>
</dbReference>
<accession>A0A1S8S1F6</accession>
<dbReference type="SUPFAM" id="SSF88946">
    <property type="entry name" value="Sigma2 domain of RNA polymerase sigma factors"/>
    <property type="match status" value="1"/>
</dbReference>
<keyword evidence="3" id="KW-0731">Sigma factor</keyword>
<evidence type="ECO:0000259" key="5">
    <source>
        <dbReference type="Pfam" id="PF04542"/>
    </source>
</evidence>
<dbReference type="PANTHER" id="PTHR43133:SF60">
    <property type="entry name" value="RNA POLYMERASE SIGMA FACTOR SIGV"/>
    <property type="match status" value="1"/>
</dbReference>
<gene>
    <name evidence="7" type="primary">sigM_2</name>
    <name evidence="7" type="ORF">CLBCK_35910</name>
</gene>
<dbReference type="CDD" id="cd06171">
    <property type="entry name" value="Sigma70_r4"/>
    <property type="match status" value="1"/>
</dbReference>
<evidence type="ECO:0000256" key="1">
    <source>
        <dbReference type="ARBA" id="ARBA00010641"/>
    </source>
</evidence>
<dbReference type="InterPro" id="IPR036388">
    <property type="entry name" value="WH-like_DNA-bd_sf"/>
</dbReference>
<evidence type="ECO:0000313" key="7">
    <source>
        <dbReference type="EMBL" id="OOM59292.1"/>
    </source>
</evidence>
<evidence type="ECO:0000256" key="3">
    <source>
        <dbReference type="ARBA" id="ARBA00023082"/>
    </source>
</evidence>
<evidence type="ECO:0000313" key="8">
    <source>
        <dbReference type="Proteomes" id="UP000190973"/>
    </source>
</evidence>
<dbReference type="GO" id="GO:0006352">
    <property type="term" value="P:DNA-templated transcription initiation"/>
    <property type="evidence" value="ECO:0007669"/>
    <property type="project" value="InterPro"/>
</dbReference>
<comment type="similarity">
    <text evidence="1">Belongs to the sigma-70 factor family. ECF subfamily.</text>
</comment>
<sequence>MDKTELAQYVEKLKLGDIGAFEVIYNETNNQVYNLLYSYTKNEHTSFDLMQETYITVNSKIVTLNDPYAIKSWINRIAINKANKFFQKNKREILLTEEGEGLFENQLEEDQEFLPQEVLESKDKQRIIKDIVDNLPLGQKTAVYLYYFDELSLSEVAEDMRCSEGTVKSRLNYARKKIKAEVDTWEKKGTKLYGTGVPVLLLLLKEQLGIQQIDLTKADILLRNISKSISGGSVITTLHQIASANDKLSNTVDGAAKVTKRILGIKSAVAGGAATIAIAGLVFINKPAPVAAPPEPEIKKVNTYIAYSELGMDNGISELDVLGDDIVVANDLTKDQCVEIVKKDAVTDGKTEVEVKGANGKENTIDVEIKDNEINTDYESAEDLFRPYKDFTDGTIASVSDYDENIVQVTNEPDQKHLKVKALKEGSTTVKIIDDKGLAGELDLVVKTDKGNNCYISDNTSKLCK</sequence>